<name>A0A8J9ZYM5_BRALA</name>
<feature type="chain" id="PRO_5035456411" evidence="17">
    <location>
        <begin position="25"/>
        <end position="969"/>
    </location>
</feature>
<dbReference type="SUPFAM" id="SSF49785">
    <property type="entry name" value="Galactose-binding domain-like"/>
    <property type="match status" value="3"/>
</dbReference>
<comment type="subcellular location">
    <subcellularLocation>
        <location evidence="1">Endomembrane system</location>
        <topology evidence="1">Peripheral membrane protein</topology>
    </subcellularLocation>
    <subcellularLocation>
        <location evidence="2">Membrane</location>
        <topology evidence="2">Single-pass type I membrane protein</topology>
    </subcellularLocation>
    <subcellularLocation>
        <location evidence="3">Secreted</location>
    </subcellularLocation>
</comment>
<keyword evidence="8" id="KW-0677">Repeat</keyword>
<keyword evidence="6 16" id="KW-0812">Transmembrane</keyword>
<dbReference type="Proteomes" id="UP000838412">
    <property type="component" value="Chromosome 5"/>
</dbReference>
<evidence type="ECO:0000256" key="14">
    <source>
        <dbReference type="PROSITE-ProRule" id="PRU00076"/>
    </source>
</evidence>
<organism evidence="21 22">
    <name type="scientific">Branchiostoma lanceolatum</name>
    <name type="common">Common lancelet</name>
    <name type="synonym">Amphioxus lanceolatum</name>
    <dbReference type="NCBI Taxonomy" id="7740"/>
    <lineage>
        <taxon>Eukaryota</taxon>
        <taxon>Metazoa</taxon>
        <taxon>Chordata</taxon>
        <taxon>Cephalochordata</taxon>
        <taxon>Leptocardii</taxon>
        <taxon>Amphioxiformes</taxon>
        <taxon>Branchiostomatidae</taxon>
        <taxon>Branchiostoma</taxon>
    </lineage>
</organism>
<dbReference type="GO" id="GO:0005576">
    <property type="term" value="C:extracellular region"/>
    <property type="evidence" value="ECO:0007669"/>
    <property type="project" value="UniProtKB-SubCell"/>
</dbReference>
<dbReference type="PANTHER" id="PTHR46806:SF5">
    <property type="entry name" value="F5_8 TYPE C DOMAIN-CONTAINING PROTEIN"/>
    <property type="match status" value="1"/>
</dbReference>
<dbReference type="PROSITE" id="PS00022">
    <property type="entry name" value="EGF_1"/>
    <property type="match status" value="3"/>
</dbReference>
<feature type="disulfide bond" evidence="14">
    <location>
        <begin position="469"/>
        <end position="478"/>
    </location>
</feature>
<dbReference type="FunFam" id="2.10.25.10:FF:000143">
    <property type="entry name" value="Protein crumbs 1"/>
    <property type="match status" value="1"/>
</dbReference>
<evidence type="ECO:0000259" key="18">
    <source>
        <dbReference type="PROSITE" id="PS01180"/>
    </source>
</evidence>
<evidence type="ECO:0000313" key="21">
    <source>
        <dbReference type="EMBL" id="CAH1265972.1"/>
    </source>
</evidence>
<dbReference type="SUPFAM" id="SSF57196">
    <property type="entry name" value="EGF/Laminin"/>
    <property type="match status" value="3"/>
</dbReference>
<dbReference type="Pfam" id="PF00754">
    <property type="entry name" value="F5_F8_type_C"/>
    <property type="match status" value="3"/>
</dbReference>
<evidence type="ECO:0000256" key="6">
    <source>
        <dbReference type="ARBA" id="ARBA00022692"/>
    </source>
</evidence>
<dbReference type="PROSITE" id="PS01286">
    <property type="entry name" value="FA58C_2"/>
    <property type="match status" value="2"/>
</dbReference>
<dbReference type="InterPro" id="IPR000152">
    <property type="entry name" value="EGF-type_Asp/Asn_hydroxyl_site"/>
</dbReference>
<evidence type="ECO:0000259" key="20">
    <source>
        <dbReference type="PROSITE" id="PS50026"/>
    </source>
</evidence>
<dbReference type="Gene3D" id="2.60.120.290">
    <property type="entry name" value="Spermadhesin, CUB domain"/>
    <property type="match status" value="1"/>
</dbReference>
<dbReference type="GO" id="GO:0007155">
    <property type="term" value="P:cell adhesion"/>
    <property type="evidence" value="ECO:0007669"/>
    <property type="project" value="UniProtKB-KW"/>
</dbReference>
<dbReference type="PROSITE" id="PS50026">
    <property type="entry name" value="EGF_3"/>
    <property type="match status" value="3"/>
</dbReference>
<dbReference type="InterPro" id="IPR000421">
    <property type="entry name" value="FA58C"/>
</dbReference>
<evidence type="ECO:0000256" key="8">
    <source>
        <dbReference type="ARBA" id="ARBA00022737"/>
    </source>
</evidence>
<dbReference type="GO" id="GO:0012505">
    <property type="term" value="C:endomembrane system"/>
    <property type="evidence" value="ECO:0007669"/>
    <property type="project" value="UniProtKB-SubCell"/>
</dbReference>
<dbReference type="InterPro" id="IPR001881">
    <property type="entry name" value="EGF-like_Ca-bd_dom"/>
</dbReference>
<evidence type="ECO:0000256" key="13">
    <source>
        <dbReference type="ARBA" id="ARBA00023180"/>
    </source>
</evidence>
<evidence type="ECO:0000256" key="11">
    <source>
        <dbReference type="ARBA" id="ARBA00023136"/>
    </source>
</evidence>
<dbReference type="FunFam" id="2.10.25.10:FF:000404">
    <property type="entry name" value="Weary, isoform B"/>
    <property type="match status" value="1"/>
</dbReference>
<reference evidence="21" key="1">
    <citation type="submission" date="2022-01" db="EMBL/GenBank/DDBJ databases">
        <authorList>
            <person name="Braso-Vives M."/>
        </authorList>
    </citation>
    <scope>NUCLEOTIDE SEQUENCE</scope>
</reference>
<dbReference type="PROSITE" id="PS00010">
    <property type="entry name" value="ASX_HYDROXYL"/>
    <property type="match status" value="1"/>
</dbReference>
<dbReference type="SUPFAM" id="SSF49854">
    <property type="entry name" value="Spermadhesin, CUB domain"/>
    <property type="match status" value="1"/>
</dbReference>
<feature type="domain" description="F5/8 type C" evidence="19">
    <location>
        <begin position="297"/>
        <end position="441"/>
    </location>
</feature>
<feature type="region of interest" description="Disordered" evidence="15">
    <location>
        <begin position="921"/>
        <end position="943"/>
    </location>
</feature>
<keyword evidence="4" id="KW-0964">Secreted</keyword>
<dbReference type="GO" id="GO:0005886">
    <property type="term" value="C:plasma membrane"/>
    <property type="evidence" value="ECO:0007669"/>
    <property type="project" value="TreeGrafter"/>
</dbReference>
<dbReference type="InterPro" id="IPR050633">
    <property type="entry name" value="Neuropilin_MCO_CoagFactor"/>
</dbReference>
<keyword evidence="22" id="KW-1185">Reference proteome</keyword>
<evidence type="ECO:0000256" key="12">
    <source>
        <dbReference type="ARBA" id="ARBA00023157"/>
    </source>
</evidence>
<feature type="compositionally biased region" description="Polar residues" evidence="15">
    <location>
        <begin position="852"/>
        <end position="863"/>
    </location>
</feature>
<evidence type="ECO:0000256" key="15">
    <source>
        <dbReference type="SAM" id="MobiDB-lite"/>
    </source>
</evidence>
<dbReference type="PROSITE" id="PS01285">
    <property type="entry name" value="FA58C_1"/>
    <property type="match status" value="3"/>
</dbReference>
<proteinExistence type="predicted"/>
<keyword evidence="5 14" id="KW-0245">EGF-like domain</keyword>
<sequence length="969" mass="102967">MLSCGKYVLIMALMLNLAMSGSTGQNCGGTLNKDSPTRSITSPNYPNPIQAETTCDWIIQAPVDADDVDHCASSPCTNVGTCVNGPDGFQCLCPPEYVGTRCQVSKSSCMLPLGMANGDIEDDQISASTEKTGYEAYKGRLNGPRAWQPNVVNTNQWLQVNFNTRTIITGIQTQGLWGGHVKSYRLLYGDTEDDLSAYQETGANSSKVFNANSDGPTLVSHDLDLPILASIVRVNPQDFTNNLIRLRMELLGCEDVDHCASSPCTNGGTCLHAPDGFQCLCTSEYVGTRCQVSKSSCTLPLGMANGHIEDNQISASTEKAGYEAYKGRLNGPRAWQAVMADSNQWLQVNFNTRTIITGIQTQGLWGGHVKSYRLLYGETEDDLSAYQETGANSSMVFNANSDGLTVVSHDLDLPILASKLRVNPQDFTNNLIRIRMELLGCEDVDHCASSPCTNGGTCVLVPDSFQCLCPPEYVGTRCQVTKSSCMLPLGMANGDIDDNQISASSEVAGYEAYKGRLNGPRAWEANVSDSNQWLQVNFNNRIIITGIQTQGLWGGHVKSYRLLYGDTEDDLFIYKESGGTNSSKLFDANSDGTAVVTNNLDLPVIASILRVNPQDFKGNLIRLRMELLGCEDVVPSASTQPGTTTPSTTTALPTSLATTTVSQTTSDLSTPDRSTIQPSVITTSATTSATTQTTLLSSTQSRTTELSASTLSESTTGLATATMLVSTTTSTTTVPPVETTTALVETTVTTTGPPPTTATITATLTAPMVETTETITAAMTVTSTTSTLETAATTKVTTLPPVVTTSTTPMVETSSPTITAPTSVRKTTTGVSTSKNTNTPPLVKTTKPRYSMKTTESTRTPKYTTAAKDGDKEAQTGDSGSGGGRNTAVFAAAGAAGGVVVLVGVGVTVFMCRRRNLRNSEARSVPMQRLDASTHNTDNPSADVEVENPLYGTMDEFNAVGLSVTDSSA</sequence>
<dbReference type="PROSITE" id="PS01180">
    <property type="entry name" value="CUB"/>
    <property type="match status" value="1"/>
</dbReference>
<evidence type="ECO:0000256" key="10">
    <source>
        <dbReference type="ARBA" id="ARBA00022989"/>
    </source>
</evidence>
<feature type="compositionally biased region" description="Polar residues" evidence="15">
    <location>
        <begin position="818"/>
        <end position="840"/>
    </location>
</feature>
<dbReference type="EMBL" id="OV696690">
    <property type="protein sequence ID" value="CAH1265972.1"/>
    <property type="molecule type" value="Genomic_DNA"/>
</dbReference>
<dbReference type="AlphaFoldDB" id="A0A8J9ZYM5"/>
<dbReference type="OrthoDB" id="5772665at2759"/>
<feature type="domain" description="CUB" evidence="18">
    <location>
        <begin position="27"/>
        <end position="62"/>
    </location>
</feature>
<dbReference type="PANTHER" id="PTHR46806">
    <property type="entry name" value="F5/8 TYPE C DOMAIN-CONTAINING PROTEIN"/>
    <property type="match status" value="1"/>
</dbReference>
<dbReference type="SMART" id="SM00231">
    <property type="entry name" value="FA58C"/>
    <property type="match status" value="3"/>
</dbReference>
<dbReference type="Pfam" id="PF00008">
    <property type="entry name" value="EGF"/>
    <property type="match status" value="3"/>
</dbReference>
<dbReference type="CDD" id="cd00054">
    <property type="entry name" value="EGF_CA"/>
    <property type="match status" value="3"/>
</dbReference>
<feature type="region of interest" description="Disordered" evidence="15">
    <location>
        <begin position="635"/>
        <end position="716"/>
    </location>
</feature>
<dbReference type="InterPro" id="IPR000742">
    <property type="entry name" value="EGF"/>
</dbReference>
<protein>
    <submittedName>
        <fullName evidence="21">EDIL3 protein</fullName>
    </submittedName>
</protein>
<dbReference type="SMART" id="SM00181">
    <property type="entry name" value="EGF"/>
    <property type="match status" value="3"/>
</dbReference>
<dbReference type="PROSITE" id="PS50022">
    <property type="entry name" value="FA58C_3"/>
    <property type="match status" value="3"/>
</dbReference>
<dbReference type="SMART" id="SM00179">
    <property type="entry name" value="EGF_CA"/>
    <property type="match status" value="3"/>
</dbReference>
<keyword evidence="7 17" id="KW-0732">Signal</keyword>
<feature type="domain" description="EGF-like" evidence="20">
    <location>
        <begin position="67"/>
        <end position="103"/>
    </location>
</feature>
<feature type="domain" description="EGF-like" evidence="20">
    <location>
        <begin position="443"/>
        <end position="479"/>
    </location>
</feature>
<evidence type="ECO:0000256" key="5">
    <source>
        <dbReference type="ARBA" id="ARBA00022536"/>
    </source>
</evidence>
<dbReference type="FunFam" id="2.10.25.10:FF:000122">
    <property type="entry name" value="Protein crumbs homolog 2"/>
    <property type="match status" value="1"/>
</dbReference>
<keyword evidence="12 14" id="KW-1015">Disulfide bond</keyword>
<keyword evidence="11 16" id="KW-0472">Membrane</keyword>
<accession>A0A8J9ZYM5</accession>
<feature type="region of interest" description="Disordered" evidence="15">
    <location>
        <begin position="806"/>
        <end position="883"/>
    </location>
</feature>
<evidence type="ECO:0000256" key="4">
    <source>
        <dbReference type="ARBA" id="ARBA00022525"/>
    </source>
</evidence>
<feature type="compositionally biased region" description="Low complexity" evidence="15">
    <location>
        <begin position="806"/>
        <end position="817"/>
    </location>
</feature>
<gene>
    <name evidence="21" type="primary">EDIL3</name>
    <name evidence="21" type="ORF">BLAG_LOCUS19750</name>
</gene>
<feature type="compositionally biased region" description="Polar residues" evidence="15">
    <location>
        <begin position="671"/>
        <end position="681"/>
    </location>
</feature>
<dbReference type="InterPro" id="IPR008979">
    <property type="entry name" value="Galactose-bd-like_sf"/>
</dbReference>
<evidence type="ECO:0000256" key="3">
    <source>
        <dbReference type="ARBA" id="ARBA00004613"/>
    </source>
</evidence>
<keyword evidence="10 16" id="KW-1133">Transmembrane helix</keyword>
<feature type="domain" description="EGF-like" evidence="20">
    <location>
        <begin position="255"/>
        <end position="291"/>
    </location>
</feature>
<dbReference type="InterPro" id="IPR000859">
    <property type="entry name" value="CUB_dom"/>
</dbReference>
<feature type="disulfide bond" evidence="14">
    <location>
        <begin position="93"/>
        <end position="102"/>
    </location>
</feature>
<keyword evidence="9" id="KW-0130">Cell adhesion</keyword>
<feature type="transmembrane region" description="Helical" evidence="16">
    <location>
        <begin position="888"/>
        <end position="910"/>
    </location>
</feature>
<keyword evidence="13" id="KW-0325">Glycoprotein</keyword>
<feature type="compositionally biased region" description="Low complexity" evidence="15">
    <location>
        <begin position="635"/>
        <end position="669"/>
    </location>
</feature>
<evidence type="ECO:0000256" key="17">
    <source>
        <dbReference type="SAM" id="SignalP"/>
    </source>
</evidence>
<feature type="signal peptide" evidence="17">
    <location>
        <begin position="1"/>
        <end position="24"/>
    </location>
</feature>
<dbReference type="GO" id="GO:0005509">
    <property type="term" value="F:calcium ion binding"/>
    <property type="evidence" value="ECO:0007669"/>
    <property type="project" value="InterPro"/>
</dbReference>
<evidence type="ECO:0000256" key="9">
    <source>
        <dbReference type="ARBA" id="ARBA00022889"/>
    </source>
</evidence>
<evidence type="ECO:0000256" key="2">
    <source>
        <dbReference type="ARBA" id="ARBA00004479"/>
    </source>
</evidence>
<evidence type="ECO:0000259" key="19">
    <source>
        <dbReference type="PROSITE" id="PS50022"/>
    </source>
</evidence>
<dbReference type="Gene3D" id="2.60.120.260">
    <property type="entry name" value="Galactose-binding domain-like"/>
    <property type="match status" value="3"/>
</dbReference>
<dbReference type="CDD" id="cd00057">
    <property type="entry name" value="FA58C"/>
    <property type="match status" value="3"/>
</dbReference>
<evidence type="ECO:0000256" key="7">
    <source>
        <dbReference type="ARBA" id="ARBA00022729"/>
    </source>
</evidence>
<feature type="compositionally biased region" description="Low complexity" evidence="15">
    <location>
        <begin position="682"/>
        <end position="716"/>
    </location>
</feature>
<feature type="disulfide bond" evidence="14">
    <location>
        <begin position="281"/>
        <end position="290"/>
    </location>
</feature>
<dbReference type="GO" id="GO:0038023">
    <property type="term" value="F:signaling receptor activity"/>
    <property type="evidence" value="ECO:0007669"/>
    <property type="project" value="TreeGrafter"/>
</dbReference>
<comment type="caution">
    <text evidence="14">Lacks conserved residue(s) required for the propagation of feature annotation.</text>
</comment>
<evidence type="ECO:0000256" key="16">
    <source>
        <dbReference type="SAM" id="Phobius"/>
    </source>
</evidence>
<evidence type="ECO:0000256" key="1">
    <source>
        <dbReference type="ARBA" id="ARBA00004184"/>
    </source>
</evidence>
<feature type="domain" description="F5/8 type C" evidence="19">
    <location>
        <begin position="485"/>
        <end position="630"/>
    </location>
</feature>
<dbReference type="Gene3D" id="2.10.25.10">
    <property type="entry name" value="Laminin"/>
    <property type="match status" value="3"/>
</dbReference>
<feature type="domain" description="F5/8 type C" evidence="19">
    <location>
        <begin position="109"/>
        <end position="253"/>
    </location>
</feature>
<feature type="compositionally biased region" description="Polar residues" evidence="15">
    <location>
        <begin position="931"/>
        <end position="940"/>
    </location>
</feature>
<dbReference type="InterPro" id="IPR035914">
    <property type="entry name" value="Sperma_CUB_dom_sf"/>
</dbReference>
<evidence type="ECO:0000313" key="22">
    <source>
        <dbReference type="Proteomes" id="UP000838412"/>
    </source>
</evidence>